<reference evidence="4 5" key="1">
    <citation type="submission" date="2019-06" db="EMBL/GenBank/DDBJ databases">
        <authorList>
            <person name="Palmer J.M."/>
        </authorList>
    </citation>
    <scope>NUCLEOTIDE SEQUENCE [LARGE SCALE GENOMIC DNA]</scope>
    <source>
        <strain evidence="4 5">TWF788</strain>
    </source>
</reference>
<name>A0A7C8U165_ORBOL</name>
<gene>
    <name evidence="4" type="ORF">TWF788_008138</name>
</gene>
<feature type="region of interest" description="Disordered" evidence="1">
    <location>
        <begin position="446"/>
        <end position="510"/>
    </location>
</feature>
<organism evidence="4 5">
    <name type="scientific">Orbilia oligospora</name>
    <name type="common">Nematode-trapping fungus</name>
    <name type="synonym">Arthrobotrys oligospora</name>
    <dbReference type="NCBI Taxonomy" id="2813651"/>
    <lineage>
        <taxon>Eukaryota</taxon>
        <taxon>Fungi</taxon>
        <taxon>Dikarya</taxon>
        <taxon>Ascomycota</taxon>
        <taxon>Pezizomycotina</taxon>
        <taxon>Orbiliomycetes</taxon>
        <taxon>Orbiliales</taxon>
        <taxon>Orbiliaceae</taxon>
        <taxon>Orbilia</taxon>
    </lineage>
</organism>
<feature type="domain" description="Nucleoside phosphorylase" evidence="2">
    <location>
        <begin position="549"/>
        <end position="668"/>
    </location>
</feature>
<dbReference type="InterPro" id="IPR000845">
    <property type="entry name" value="Nucleoside_phosphorylase_d"/>
</dbReference>
<evidence type="ECO:0000259" key="3">
    <source>
        <dbReference type="Pfam" id="PF24476"/>
    </source>
</evidence>
<accession>A0A7C8U165</accession>
<feature type="domain" description="DUF7580" evidence="3">
    <location>
        <begin position="142"/>
        <end position="430"/>
    </location>
</feature>
<dbReference type="GO" id="GO:0003824">
    <property type="term" value="F:catalytic activity"/>
    <property type="evidence" value="ECO:0007669"/>
    <property type="project" value="InterPro"/>
</dbReference>
<dbReference type="PANTHER" id="PTHR46082:SF6">
    <property type="entry name" value="AAA+ ATPASE DOMAIN-CONTAINING PROTEIN-RELATED"/>
    <property type="match status" value="1"/>
</dbReference>
<dbReference type="Pfam" id="PF01048">
    <property type="entry name" value="PNP_UDP_1"/>
    <property type="match status" value="1"/>
</dbReference>
<evidence type="ECO:0000313" key="5">
    <source>
        <dbReference type="Proteomes" id="UP000479691"/>
    </source>
</evidence>
<dbReference type="Proteomes" id="UP000479691">
    <property type="component" value="Unassembled WGS sequence"/>
</dbReference>
<dbReference type="EMBL" id="JAABOE010000005">
    <property type="protein sequence ID" value="KAF3190617.1"/>
    <property type="molecule type" value="Genomic_DNA"/>
</dbReference>
<dbReference type="InterPro" id="IPR053137">
    <property type="entry name" value="NLR-like"/>
</dbReference>
<dbReference type="GO" id="GO:0009116">
    <property type="term" value="P:nucleoside metabolic process"/>
    <property type="evidence" value="ECO:0007669"/>
    <property type="project" value="InterPro"/>
</dbReference>
<evidence type="ECO:0000259" key="2">
    <source>
        <dbReference type="Pfam" id="PF01048"/>
    </source>
</evidence>
<sequence length="887" mass="98279">MRRNDLDVLLDGGLDEAAASRARVHLGSLCALIERNAAVPHPSQHKRQAQTNTSKYYRFDALLDYLANTNCEFVTVSGGGLKLFLGESPEKDKKEIDSFNDFFDYLTQFPATDICFQTRETPPDNSDTGHPLSHVAQVFEGLGALISRLDGPPDCQGHEVLLRLPGLTSAASPLSFQDSSLELFLSSCRASSRWSEGLLESIPSTDVNGHDIYPVTGSICDETDTTQEIGVRLYFVVSSDNISVRCSDDEERYPGKQPSQTLKKLLEKGAFNPWIFGYDGTRFTETEKLVLAATLVSSLTLSLAFGRFIKCWDPETIYFLADPSGECVRNTPYALCKYPSPRPTNEVRTSPIEPPEPDIALEDASFQLLAKLLLEIKCGFRRDETPSVDAIDREIYKNIGNGPYLKAVRDCLVFRKIYQRHIRLKANRRQKFDPVAAAREVISPIINSIHPQKQRATQKKRPRDNEEEHQYPISSEYGQLGISGGSKVNNCQRTDDLAPANPSGRTSTKKAKVRFELDQNEECPVPRIVFKSKALENSPAQPADRRGFEIAIICALPLEANAVESLFDTRWDTDRDVYGKASTDPNAYSTGIIGHHNVVLIHIPGMGNATAASAAAHCRSSFERIKLGFVVGVCGGVPFPKDREEIVLGDVVISLGIIQHDLKRQYPDKSVRKQSMLDALGRNTAEIRSLLSKLQVQGNRKRLQERTVHYLSTLEEKLGELASYPGTLEDKLFEPHYRHKHQTPSECQICGKHNRISDPVCEAAVDLSCNDLGCDRGKRVPRTRLDNTGRAGAHISAIHFGLIASGDTVMKSGFERDEIAANEGVIAFEMEGAGVWDNLPCLVIKGVCDYADSHKSKKWQNYAAATAAACTKAFLDHWPRPTRAAVS</sequence>
<evidence type="ECO:0000256" key="1">
    <source>
        <dbReference type="SAM" id="MobiDB-lite"/>
    </source>
</evidence>
<feature type="compositionally biased region" description="Basic residues" evidence="1">
    <location>
        <begin position="452"/>
        <end position="462"/>
    </location>
</feature>
<dbReference type="Gene3D" id="3.40.50.1580">
    <property type="entry name" value="Nucleoside phosphorylase domain"/>
    <property type="match status" value="1"/>
</dbReference>
<proteinExistence type="predicted"/>
<dbReference type="PANTHER" id="PTHR46082">
    <property type="entry name" value="ATP/GTP-BINDING PROTEIN-RELATED"/>
    <property type="match status" value="1"/>
</dbReference>
<dbReference type="Pfam" id="PF24476">
    <property type="entry name" value="DUF7580"/>
    <property type="match status" value="1"/>
</dbReference>
<dbReference type="AlphaFoldDB" id="A0A7C8U165"/>
<dbReference type="SUPFAM" id="SSF53167">
    <property type="entry name" value="Purine and uridine phosphorylases"/>
    <property type="match status" value="1"/>
</dbReference>
<protein>
    <submittedName>
        <fullName evidence="4">Uncharacterized protein</fullName>
    </submittedName>
</protein>
<comment type="caution">
    <text evidence="4">The sequence shown here is derived from an EMBL/GenBank/DDBJ whole genome shotgun (WGS) entry which is preliminary data.</text>
</comment>
<evidence type="ECO:0000313" key="4">
    <source>
        <dbReference type="EMBL" id="KAF3190617.1"/>
    </source>
</evidence>
<dbReference type="InterPro" id="IPR056002">
    <property type="entry name" value="DUF7580"/>
</dbReference>
<dbReference type="InterPro" id="IPR035994">
    <property type="entry name" value="Nucleoside_phosphorylase_sf"/>
</dbReference>